<comment type="caution">
    <text evidence="2">The sequence shown here is derived from an EMBL/GenBank/DDBJ whole genome shotgun (WGS) entry which is preliminary data.</text>
</comment>
<name>A0ABD0TY80_DENTH</name>
<evidence type="ECO:0000313" key="2">
    <source>
        <dbReference type="EMBL" id="KAL0904538.1"/>
    </source>
</evidence>
<evidence type="ECO:0000313" key="3">
    <source>
        <dbReference type="Proteomes" id="UP001552299"/>
    </source>
</evidence>
<dbReference type="EMBL" id="JANQDX010000019">
    <property type="protein sequence ID" value="KAL0904538.1"/>
    <property type="molecule type" value="Genomic_DNA"/>
</dbReference>
<accession>A0ABD0TY80</accession>
<sequence length="155" mass="17698">MCPTVNGAGREPKSDANDHLPRATKELRKKLKEDDGNLTWRNLWEYPYKFPLTRISLSPKLSFSFSELSFSEENSGTLNYKDEDSKSDARLSCCTSIKGPSYSTASGRVKGIEGSLPVKGFLFSAISRREKKYSKFSTYERNMVLYRFELVEEIL</sequence>
<feature type="compositionally biased region" description="Basic and acidic residues" evidence="1">
    <location>
        <begin position="10"/>
        <end position="24"/>
    </location>
</feature>
<gene>
    <name evidence="2" type="ORF">M5K25_026663</name>
</gene>
<evidence type="ECO:0000256" key="1">
    <source>
        <dbReference type="SAM" id="MobiDB-lite"/>
    </source>
</evidence>
<dbReference type="AlphaFoldDB" id="A0ABD0TY80"/>
<feature type="region of interest" description="Disordered" evidence="1">
    <location>
        <begin position="1"/>
        <end position="24"/>
    </location>
</feature>
<dbReference type="Proteomes" id="UP001552299">
    <property type="component" value="Unassembled WGS sequence"/>
</dbReference>
<organism evidence="2 3">
    <name type="scientific">Dendrobium thyrsiflorum</name>
    <name type="common">Pinecone-like raceme dendrobium</name>
    <name type="synonym">Orchid</name>
    <dbReference type="NCBI Taxonomy" id="117978"/>
    <lineage>
        <taxon>Eukaryota</taxon>
        <taxon>Viridiplantae</taxon>
        <taxon>Streptophyta</taxon>
        <taxon>Embryophyta</taxon>
        <taxon>Tracheophyta</taxon>
        <taxon>Spermatophyta</taxon>
        <taxon>Magnoliopsida</taxon>
        <taxon>Liliopsida</taxon>
        <taxon>Asparagales</taxon>
        <taxon>Orchidaceae</taxon>
        <taxon>Epidendroideae</taxon>
        <taxon>Malaxideae</taxon>
        <taxon>Dendrobiinae</taxon>
        <taxon>Dendrobium</taxon>
    </lineage>
</organism>
<protein>
    <submittedName>
        <fullName evidence="2">Uncharacterized protein</fullName>
    </submittedName>
</protein>
<proteinExistence type="predicted"/>
<reference evidence="2 3" key="1">
    <citation type="journal article" date="2024" name="Plant Biotechnol. J.">
        <title>Dendrobium thyrsiflorum genome and its molecular insights into genes involved in important horticultural traits.</title>
        <authorList>
            <person name="Chen B."/>
            <person name="Wang J.Y."/>
            <person name="Zheng P.J."/>
            <person name="Li K.L."/>
            <person name="Liang Y.M."/>
            <person name="Chen X.F."/>
            <person name="Zhang C."/>
            <person name="Zhao X."/>
            <person name="He X."/>
            <person name="Zhang G.Q."/>
            <person name="Liu Z.J."/>
            <person name="Xu Q."/>
        </authorList>
    </citation>
    <scope>NUCLEOTIDE SEQUENCE [LARGE SCALE GENOMIC DNA]</scope>
    <source>
        <strain evidence="2">GZMU011</strain>
    </source>
</reference>
<keyword evidence="3" id="KW-1185">Reference proteome</keyword>